<proteinExistence type="predicted"/>
<feature type="compositionally biased region" description="Polar residues" evidence="1">
    <location>
        <begin position="1"/>
        <end position="19"/>
    </location>
</feature>
<sequence>MNTPNDNLHQTPEENNSLLDNLREPFQAWVTAGSRLGDVVSDFAGRFREDREQSDLTPGAHAIHTPVEEEDSTLGRLKAATQEARTGLSGASSTDDYRNVSATFASRAEDILRDLAASARRAAAETKDSTAAEEAKSALNTAVGSVRSTFDETVSQAKARRAAGATSGADNEDSLFDDLRERLEVLINRARAAADRDGATDVTPAPGATPGATTTDGPVPHMIDGEVVDTDDRPSDKDV</sequence>
<dbReference type="Proteomes" id="UP001238805">
    <property type="component" value="Chromosome"/>
</dbReference>
<name>A0ABY8VNI8_9CORY</name>
<feature type="compositionally biased region" description="Low complexity" evidence="1">
    <location>
        <begin position="200"/>
        <end position="220"/>
    </location>
</feature>
<evidence type="ECO:0000313" key="2">
    <source>
        <dbReference type="EMBL" id="WIM71216.1"/>
    </source>
</evidence>
<dbReference type="EMBL" id="CP126970">
    <property type="protein sequence ID" value="WIM71216.1"/>
    <property type="molecule type" value="Genomic_DNA"/>
</dbReference>
<accession>A0ABY8VNI8</accession>
<protein>
    <submittedName>
        <fullName evidence="2">CGLAU_01105 family protein</fullName>
    </submittedName>
</protein>
<evidence type="ECO:0000256" key="1">
    <source>
        <dbReference type="SAM" id="MobiDB-lite"/>
    </source>
</evidence>
<keyword evidence="3" id="KW-1185">Reference proteome</keyword>
<organism evidence="2 3">
    <name type="scientific">Corynebacterium suedekumii</name>
    <dbReference type="NCBI Taxonomy" id="3049801"/>
    <lineage>
        <taxon>Bacteria</taxon>
        <taxon>Bacillati</taxon>
        <taxon>Actinomycetota</taxon>
        <taxon>Actinomycetes</taxon>
        <taxon>Mycobacteriales</taxon>
        <taxon>Corynebacteriaceae</taxon>
        <taxon>Corynebacterium</taxon>
    </lineage>
</organism>
<feature type="region of interest" description="Disordered" evidence="1">
    <location>
        <begin position="1"/>
        <end position="20"/>
    </location>
</feature>
<dbReference type="RefSeq" id="WP_284875789.1">
    <property type="nucleotide sequence ID" value="NZ_CP126970.1"/>
</dbReference>
<dbReference type="NCBIfam" id="NF040480">
    <property type="entry name" value="CGLAU_01105_fam"/>
    <property type="match status" value="1"/>
</dbReference>
<feature type="compositionally biased region" description="Basic and acidic residues" evidence="1">
    <location>
        <begin position="230"/>
        <end position="239"/>
    </location>
</feature>
<feature type="region of interest" description="Disordered" evidence="1">
    <location>
        <begin position="193"/>
        <end position="239"/>
    </location>
</feature>
<evidence type="ECO:0000313" key="3">
    <source>
        <dbReference type="Proteomes" id="UP001238805"/>
    </source>
</evidence>
<gene>
    <name evidence="2" type="ORF">QP029_05360</name>
</gene>
<reference evidence="2 3" key="1">
    <citation type="submission" date="2023-05" db="EMBL/GenBank/DDBJ databases">
        <title>Corynebacterium suedekumii sp. nov. and Corynebacterium breve sp. nov. isolated from raw cow's milk.</title>
        <authorList>
            <person name="Baer M.K."/>
            <person name="Mehl L."/>
            <person name="Hellmuth R."/>
            <person name="Marke G."/>
            <person name="Lipski A."/>
        </authorList>
    </citation>
    <scope>NUCLEOTIDE SEQUENCE [LARGE SCALE GENOMIC DNA]</scope>
    <source>
        <strain evidence="2 3">LM112</strain>
    </source>
</reference>